<evidence type="ECO:0000256" key="2">
    <source>
        <dbReference type="SAM" id="Phobius"/>
    </source>
</evidence>
<evidence type="ECO:0000256" key="1">
    <source>
        <dbReference type="SAM" id="MobiDB-lite"/>
    </source>
</evidence>
<feature type="compositionally biased region" description="Polar residues" evidence="1">
    <location>
        <begin position="120"/>
        <end position="130"/>
    </location>
</feature>
<dbReference type="PANTHER" id="PTHR28080:SF1">
    <property type="entry name" value="PEROXISOMAL BIOGENESIS FACTOR 3"/>
    <property type="match status" value="1"/>
</dbReference>
<accession>A0A9W8B931</accession>
<feature type="region of interest" description="Disordered" evidence="1">
    <location>
        <begin position="99"/>
        <end position="139"/>
    </location>
</feature>
<name>A0A9W8B931_9FUNG</name>
<dbReference type="GO" id="GO:0005778">
    <property type="term" value="C:peroxisomal membrane"/>
    <property type="evidence" value="ECO:0007669"/>
    <property type="project" value="InterPro"/>
</dbReference>
<dbReference type="GO" id="GO:0045046">
    <property type="term" value="P:protein import into peroxisome membrane"/>
    <property type="evidence" value="ECO:0007669"/>
    <property type="project" value="TreeGrafter"/>
</dbReference>
<reference evidence="3" key="1">
    <citation type="submission" date="2022-07" db="EMBL/GenBank/DDBJ databases">
        <title>Phylogenomic reconstructions and comparative analyses of Kickxellomycotina fungi.</title>
        <authorList>
            <person name="Reynolds N.K."/>
            <person name="Stajich J.E."/>
            <person name="Barry K."/>
            <person name="Grigoriev I.V."/>
            <person name="Crous P."/>
            <person name="Smith M.E."/>
        </authorList>
    </citation>
    <scope>NUCLEOTIDE SEQUENCE</scope>
    <source>
        <strain evidence="3">RSA 567</strain>
    </source>
</reference>
<dbReference type="Pfam" id="PF04882">
    <property type="entry name" value="Peroxin-3"/>
    <property type="match status" value="1"/>
</dbReference>
<keyword evidence="2" id="KW-0472">Membrane</keyword>
<dbReference type="OrthoDB" id="45930at2759"/>
<dbReference type="PANTHER" id="PTHR28080">
    <property type="entry name" value="PEROXISOMAL BIOGENESIS FACTOR 3"/>
    <property type="match status" value="1"/>
</dbReference>
<feature type="transmembrane region" description="Helical" evidence="2">
    <location>
        <begin position="162"/>
        <end position="180"/>
    </location>
</feature>
<feature type="region of interest" description="Disordered" evidence="1">
    <location>
        <begin position="201"/>
        <end position="222"/>
    </location>
</feature>
<dbReference type="GO" id="GO:0030674">
    <property type="term" value="F:protein-macromolecule adaptor activity"/>
    <property type="evidence" value="ECO:0007669"/>
    <property type="project" value="TreeGrafter"/>
</dbReference>
<protein>
    <submittedName>
        <fullName evidence="3">Peroxin</fullName>
    </submittedName>
</protein>
<gene>
    <name evidence="3" type="primary">PEX3</name>
    <name evidence="3" type="ORF">H4R34_002645</name>
</gene>
<dbReference type="AlphaFoldDB" id="A0A9W8B931"/>
<sequence length="472" mass="52443">MFQSVAGFFKRHRTAFVVSAGVVGGIYWVGQYAKKKIVEMQTSMAKERMLQENLRRRFEQNQHDCTFTVMSLLPALCEPILDTMNVERLVQALKEYRKPGASTPSPALSTEPEGLACTPSAGSTRSQSPASHDGGPAADFIHPTKSKVELWEDIKLTSFTRLLTSLYCLNLLTVFVYLQLNLIGRFIYTESLATISQGRNTAASAEPNSTKPPTPAAMSASTETSGARRLPFAIEQSYLTFSWWFLHVGWQACHERVAAAVAEVLNGVSLKQKLTHLELMDLIDQVRTKVEKSDQGQTVLGKRFLSSLLPATDQDLRRTLTEGGANPSALSHPQFQQLLNETRDLLESTDFELVCTRCLDRSFVLLNDTLHQFYPELPLATATAQSRTFAAAQDQIIELSESAGQGSVDLVEEFANFQVDEPRLALATLIPRVTREVHQLLNGFPNQYLDAITKVSELQAFSAIIYTTLDPY</sequence>
<dbReference type="EMBL" id="JANBQB010000194">
    <property type="protein sequence ID" value="KAJ1979924.1"/>
    <property type="molecule type" value="Genomic_DNA"/>
</dbReference>
<keyword evidence="2" id="KW-1133">Transmembrane helix</keyword>
<dbReference type="Proteomes" id="UP001151582">
    <property type="component" value="Unassembled WGS sequence"/>
</dbReference>
<organism evidence="3 4">
    <name type="scientific">Dimargaris verticillata</name>
    <dbReference type="NCBI Taxonomy" id="2761393"/>
    <lineage>
        <taxon>Eukaryota</taxon>
        <taxon>Fungi</taxon>
        <taxon>Fungi incertae sedis</taxon>
        <taxon>Zoopagomycota</taxon>
        <taxon>Kickxellomycotina</taxon>
        <taxon>Dimargaritomycetes</taxon>
        <taxon>Dimargaritales</taxon>
        <taxon>Dimargaritaceae</taxon>
        <taxon>Dimargaris</taxon>
    </lineage>
</organism>
<keyword evidence="4" id="KW-1185">Reference proteome</keyword>
<keyword evidence="2" id="KW-0812">Transmembrane</keyword>
<evidence type="ECO:0000313" key="3">
    <source>
        <dbReference type="EMBL" id="KAJ1979924.1"/>
    </source>
</evidence>
<feature type="transmembrane region" description="Helical" evidence="2">
    <location>
        <begin position="12"/>
        <end position="30"/>
    </location>
</feature>
<comment type="caution">
    <text evidence="3">The sequence shown here is derived from an EMBL/GenBank/DDBJ whole genome shotgun (WGS) entry which is preliminary data.</text>
</comment>
<evidence type="ECO:0000313" key="4">
    <source>
        <dbReference type="Proteomes" id="UP001151582"/>
    </source>
</evidence>
<dbReference type="InterPro" id="IPR006966">
    <property type="entry name" value="Peroxin-3"/>
</dbReference>
<proteinExistence type="predicted"/>